<dbReference type="Proteomes" id="UP000663851">
    <property type="component" value="Unassembled WGS sequence"/>
</dbReference>
<dbReference type="EMBL" id="CAJOBR010009759">
    <property type="protein sequence ID" value="CAF4896863.1"/>
    <property type="molecule type" value="Genomic_DNA"/>
</dbReference>
<dbReference type="Proteomes" id="UP000663838">
    <property type="component" value="Unassembled WGS sequence"/>
</dbReference>
<comment type="caution">
    <text evidence="3">The sequence shown here is derived from an EMBL/GenBank/DDBJ whole genome shotgun (WGS) entry which is preliminary data.</text>
</comment>
<accession>A0A821B5S6</accession>
<dbReference type="Proteomes" id="UP000663873">
    <property type="component" value="Unassembled WGS sequence"/>
</dbReference>
<gene>
    <name evidence="3" type="ORF">HFQ381_LOCUS32781</name>
    <name evidence="1" type="ORF">LUA448_LOCUS23610</name>
    <name evidence="6" type="ORF">QYT958_LOCUS30515</name>
    <name evidence="2" type="ORF">TOA249_LOCUS3531</name>
    <name evidence="5" type="ORF">TSG867_LOCUS30734</name>
    <name evidence="4" type="ORF">UJA718_LOCUS32857</name>
</gene>
<dbReference type="Proteomes" id="UP000663848">
    <property type="component" value="Unassembled WGS sequence"/>
</dbReference>
<evidence type="ECO:0000313" key="8">
    <source>
        <dbReference type="Proteomes" id="UP000663873"/>
    </source>
</evidence>
<dbReference type="EMBL" id="CAJOBQ010005128">
    <property type="protein sequence ID" value="CAF4650349.1"/>
    <property type="molecule type" value="Genomic_DNA"/>
</dbReference>
<organism evidence="3 7">
    <name type="scientific">Rotaria socialis</name>
    <dbReference type="NCBI Taxonomy" id="392032"/>
    <lineage>
        <taxon>Eukaryota</taxon>
        <taxon>Metazoa</taxon>
        <taxon>Spiralia</taxon>
        <taxon>Gnathifera</taxon>
        <taxon>Rotifera</taxon>
        <taxon>Eurotatoria</taxon>
        <taxon>Bdelloidea</taxon>
        <taxon>Philodinida</taxon>
        <taxon>Philodinidae</taxon>
        <taxon>Rotaria</taxon>
    </lineage>
</organism>
<dbReference type="EMBL" id="CAJOBO010008660">
    <property type="protein sequence ID" value="CAF4586119.1"/>
    <property type="molecule type" value="Genomic_DNA"/>
</dbReference>
<dbReference type="EMBL" id="CAJNYD010003070">
    <property type="protein sequence ID" value="CAF3474549.1"/>
    <property type="molecule type" value="Genomic_DNA"/>
</dbReference>
<evidence type="ECO:0000313" key="3">
    <source>
        <dbReference type="EMBL" id="CAF4586119.1"/>
    </source>
</evidence>
<reference evidence="3" key="1">
    <citation type="submission" date="2021-02" db="EMBL/GenBank/DDBJ databases">
        <authorList>
            <person name="Nowell W R."/>
        </authorList>
    </citation>
    <scope>NUCLEOTIDE SEQUENCE</scope>
</reference>
<keyword evidence="8" id="KW-1185">Reference proteome</keyword>
<dbReference type="EMBL" id="CAJOBS010000125">
    <property type="protein sequence ID" value="CAF4502094.1"/>
    <property type="molecule type" value="Genomic_DNA"/>
</dbReference>
<evidence type="ECO:0000313" key="6">
    <source>
        <dbReference type="EMBL" id="CAF4896863.1"/>
    </source>
</evidence>
<evidence type="ECO:0000313" key="1">
    <source>
        <dbReference type="EMBL" id="CAF3474549.1"/>
    </source>
</evidence>
<sequence length="103" mass="11912">MEIKEPLKKRNRNVELKKGSFDNAGEAVAPIENQWLQDLPIAHKFLAPEAQETDAHWQDGFSRALSIYLLYHADRDRVTVHETEAEYTHHDDAFRGVDEVVKN</sequence>
<proteinExistence type="predicted"/>
<dbReference type="Proteomes" id="UP000663862">
    <property type="component" value="Unassembled WGS sequence"/>
</dbReference>
<dbReference type="AlphaFoldDB" id="A0A821B5S6"/>
<evidence type="ECO:0000313" key="5">
    <source>
        <dbReference type="EMBL" id="CAF4650349.1"/>
    </source>
</evidence>
<evidence type="ECO:0000313" key="7">
    <source>
        <dbReference type="Proteomes" id="UP000663851"/>
    </source>
</evidence>
<name>A0A821B5S6_9BILA</name>
<evidence type="ECO:0000313" key="4">
    <source>
        <dbReference type="EMBL" id="CAF4636181.1"/>
    </source>
</evidence>
<protein>
    <submittedName>
        <fullName evidence="3">Uncharacterized protein</fullName>
    </submittedName>
</protein>
<evidence type="ECO:0000313" key="2">
    <source>
        <dbReference type="EMBL" id="CAF4502094.1"/>
    </source>
</evidence>
<dbReference type="Proteomes" id="UP000663833">
    <property type="component" value="Unassembled WGS sequence"/>
</dbReference>
<dbReference type="EMBL" id="CAJOBP010028517">
    <property type="protein sequence ID" value="CAF4636181.1"/>
    <property type="molecule type" value="Genomic_DNA"/>
</dbReference>